<dbReference type="Proteomes" id="UP000254571">
    <property type="component" value="Unassembled WGS sequence"/>
</dbReference>
<keyword evidence="1" id="KW-0675">Receptor</keyword>
<organism evidence="1 2">
    <name type="scientific">Klebsiella grimontii</name>
    <dbReference type="NCBI Taxonomy" id="2058152"/>
    <lineage>
        <taxon>Bacteria</taxon>
        <taxon>Pseudomonadati</taxon>
        <taxon>Pseudomonadota</taxon>
        <taxon>Gammaproteobacteria</taxon>
        <taxon>Enterobacterales</taxon>
        <taxon>Enterobacteriaceae</taxon>
        <taxon>Klebsiella/Raoultella group</taxon>
        <taxon>Klebsiella</taxon>
    </lineage>
</organism>
<gene>
    <name evidence="1" type="ORF">NCTC9149_06461</name>
</gene>
<proteinExistence type="predicted"/>
<name>A0A7H4PBY8_9ENTR</name>
<reference evidence="1 2" key="1">
    <citation type="submission" date="2018-06" db="EMBL/GenBank/DDBJ databases">
        <authorList>
            <consortium name="Pathogen Informatics"/>
            <person name="Doyle S."/>
        </authorList>
    </citation>
    <scope>NUCLEOTIDE SEQUENCE [LARGE SCALE GENOMIC DNA]</scope>
    <source>
        <strain evidence="1 2">NCTC9149</strain>
    </source>
</reference>
<protein>
    <submittedName>
        <fullName evidence="1">TonB-dependent receptor</fullName>
    </submittedName>
</protein>
<evidence type="ECO:0000313" key="2">
    <source>
        <dbReference type="Proteomes" id="UP000254571"/>
    </source>
</evidence>
<sequence>MKYDSHYSLAVLIPMVIWGGTLPVQAADGSMPRRYEDI</sequence>
<evidence type="ECO:0000313" key="1">
    <source>
        <dbReference type="EMBL" id="STW09953.1"/>
    </source>
</evidence>
<dbReference type="EMBL" id="UGMX01000002">
    <property type="protein sequence ID" value="STW09953.1"/>
    <property type="molecule type" value="Genomic_DNA"/>
</dbReference>
<comment type="caution">
    <text evidence="1">The sequence shown here is derived from an EMBL/GenBank/DDBJ whole genome shotgun (WGS) entry which is preliminary data.</text>
</comment>
<accession>A0A7H4PBY8</accession>
<dbReference type="AlphaFoldDB" id="A0A7H4PBY8"/>